<gene>
    <name evidence="4" type="ORF">G6321_00025195</name>
    <name evidence="2" type="ORF">G6321_43025</name>
    <name evidence="3" type="ORF">J4G43_025735</name>
    <name evidence="1" type="ORF">J4G43_27740</name>
</gene>
<dbReference type="InterPro" id="IPR011738">
    <property type="entry name" value="Phage_CHP"/>
</dbReference>
<dbReference type="RefSeq" id="WP_166341468.1">
    <property type="nucleotide sequence ID" value="NZ_CP086136.1"/>
</dbReference>
<reference evidence="2" key="2">
    <citation type="submission" date="2020-06" db="EMBL/GenBank/DDBJ databases">
        <title>Whole Genome Sequence of Bradyrhizobium sp. Strain 323S2.</title>
        <authorList>
            <person name="Bromfield E.S.P."/>
        </authorList>
    </citation>
    <scope>NUCLEOTIDE SEQUENCE [LARGE SCALE GENOMIC DNA]</scope>
    <source>
        <strain evidence="2">323S2</strain>
    </source>
</reference>
<accession>A0A7Z0TQX3</accession>
<sequence length="203" mass="22613">MLKLIDVIADEDDRPVTLEELKKHVQAADFSDDDSQLEIFLDAAIDFVASQTALTLRRSTWRVDRCDWWSGCLNVLLTPARDVAIKYLDAAGATQTVEADLYHWERTKLGTVEIRFLAAFTSPAVKADTFNAVQLEIEAGFDEDPNQTGAGDDPELIFPPRARQAVLMLAASWYRNREASAEAELKVVPLAAAALMGQLRVYR</sequence>
<dbReference type="InterPro" id="IPR006450">
    <property type="entry name" value="Phage_HK97_gp6-like"/>
</dbReference>
<dbReference type="Proteomes" id="UP000664702">
    <property type="component" value="Chromosome"/>
</dbReference>
<proteinExistence type="predicted"/>
<dbReference type="Proteomes" id="UP000564836">
    <property type="component" value="Chromosome"/>
</dbReference>
<dbReference type="AlphaFoldDB" id="A0A7Z0TQX3"/>
<evidence type="ECO:0000313" key="2">
    <source>
        <dbReference type="EMBL" id="NYY94938.1"/>
    </source>
</evidence>
<dbReference type="NCBIfam" id="TIGR02215">
    <property type="entry name" value="phage_chp_gp8"/>
    <property type="match status" value="1"/>
</dbReference>
<dbReference type="CDD" id="cd08054">
    <property type="entry name" value="gp6"/>
    <property type="match status" value="1"/>
</dbReference>
<evidence type="ECO:0000313" key="3">
    <source>
        <dbReference type="EMBL" id="UEM17335.1"/>
    </source>
</evidence>
<dbReference type="NCBIfam" id="TIGR01560">
    <property type="entry name" value="put_DNA_pack"/>
    <property type="match status" value="1"/>
</dbReference>
<reference evidence="1" key="3">
    <citation type="submission" date="2021-03" db="EMBL/GenBank/DDBJ databases">
        <title>Whole Genome Sequence of Bradyrhizobium sp. Strain 144S4.</title>
        <authorList>
            <person name="Bromfield E.S.P."/>
            <person name="Cloutier S."/>
        </authorList>
    </citation>
    <scope>NUCLEOTIDE SEQUENCE [LARGE SCALE GENOMIC DNA]</scope>
    <source>
        <strain evidence="1">144S4</strain>
    </source>
</reference>
<dbReference type="KEGG" id="bban:J4G43_025735"/>
<dbReference type="EMBL" id="JACBFH010000001">
    <property type="protein sequence ID" value="NYY94938.1"/>
    <property type="molecule type" value="Genomic_DNA"/>
</dbReference>
<evidence type="ECO:0000313" key="4">
    <source>
        <dbReference type="EMBL" id="UGX98242.1"/>
    </source>
</evidence>
<dbReference type="EMBL" id="CP088280">
    <property type="protein sequence ID" value="UGX98242.1"/>
    <property type="molecule type" value="Genomic_DNA"/>
</dbReference>
<evidence type="ECO:0000313" key="5">
    <source>
        <dbReference type="Proteomes" id="UP000564836"/>
    </source>
</evidence>
<evidence type="ECO:0000313" key="1">
    <source>
        <dbReference type="EMBL" id="MBO1864580.1"/>
    </source>
</evidence>
<reference evidence="4 5" key="1">
    <citation type="journal article" date="2017" name="Syst. Appl. Microbiol.">
        <title>Soybeans inoculated with root zone soils of Canadian native legumes harbour diverse and novel Bradyrhizobium spp. that possess agricultural potential.</title>
        <authorList>
            <person name="Bromfield E.S.P."/>
            <person name="Cloutier S."/>
            <person name="Tambong J.T."/>
            <person name="Tran Thi T.V."/>
        </authorList>
    </citation>
    <scope>NUCLEOTIDE SEQUENCE [LARGE SCALE GENOMIC DNA]</scope>
    <source>
        <strain evidence="4 5">323S2</strain>
    </source>
</reference>
<dbReference type="EMBL" id="JAGEMI010000001">
    <property type="protein sequence ID" value="MBO1864580.1"/>
    <property type="molecule type" value="Genomic_DNA"/>
</dbReference>
<dbReference type="Gene3D" id="1.10.3230.30">
    <property type="entry name" value="Phage gp6-like head-tail connector protein"/>
    <property type="match status" value="1"/>
</dbReference>
<protein>
    <submittedName>
        <fullName evidence="2 3">Head-tail connector protein</fullName>
    </submittedName>
</protein>
<evidence type="ECO:0000313" key="6">
    <source>
        <dbReference type="Proteomes" id="UP000664702"/>
    </source>
</evidence>
<reference evidence="5 6" key="4">
    <citation type="journal article" date="2022" name="Int. J. Syst. Evol. Microbiol.">
        <title>Strains of Bradyrhizobium barranii sp. nov. associated with legumes native to Canada are symbionts of soybeans and belong to different subspecies (subsp. barranii subsp. nov. and subsp. apii subsp. nov.) and symbiovars (sv. glycinearum and sv. septentrionale).</title>
        <authorList>
            <person name="Bromfield E.S.P."/>
            <person name="Cloutier S."/>
            <person name="Wasai-Hara S."/>
            <person name="Minamisawa K."/>
        </authorList>
    </citation>
    <scope>NUCLEOTIDE SEQUENCE [LARGE SCALE GENOMIC DNA]</scope>
    <source>
        <strain evidence="4 6">144S4</strain>
        <strain evidence="5">323S2</strain>
    </source>
</reference>
<name>A0A7Z0TQX3_9BRAD</name>
<dbReference type="EMBL" id="CP086136">
    <property type="protein sequence ID" value="UEM17335.1"/>
    <property type="molecule type" value="Genomic_DNA"/>
</dbReference>
<organism evidence="2">
    <name type="scientific">Bradyrhizobium barranii subsp. barranii</name>
    <dbReference type="NCBI Taxonomy" id="2823807"/>
    <lineage>
        <taxon>Bacteria</taxon>
        <taxon>Pseudomonadati</taxon>
        <taxon>Pseudomonadota</taxon>
        <taxon>Alphaproteobacteria</taxon>
        <taxon>Hyphomicrobiales</taxon>
        <taxon>Nitrobacteraceae</taxon>
        <taxon>Bradyrhizobium</taxon>
        <taxon>Bradyrhizobium barranii</taxon>
    </lineage>
</organism>